<feature type="signal peptide" evidence="5">
    <location>
        <begin position="1"/>
        <end position="28"/>
    </location>
</feature>
<evidence type="ECO:0000259" key="6">
    <source>
        <dbReference type="Pfam" id="PF13360"/>
    </source>
</evidence>
<dbReference type="InterPro" id="IPR017687">
    <property type="entry name" value="BamB"/>
</dbReference>
<keyword evidence="3 4" id="KW-0998">Cell outer membrane</keyword>
<feature type="chain" id="PRO_5013410118" description="Outer membrane protein assembly factor BamB" evidence="5">
    <location>
        <begin position="29"/>
        <end position="386"/>
    </location>
</feature>
<reference evidence="7 8" key="1">
    <citation type="journal article" date="2016" name="Int. J. Syst. Evol. Microbiol.">
        <title>Paraphotobacterium marinum gen. nov., sp. nov., a member of the family Vibrionaceae, isolated from surface seawater.</title>
        <authorList>
            <person name="Huang Z."/>
            <person name="Dong C."/>
            <person name="Shao Z."/>
        </authorList>
    </citation>
    <scope>NUCLEOTIDE SEQUENCE [LARGE SCALE GENOMIC DNA]</scope>
    <source>
        <strain evidence="7 8">NSCS20N07D</strain>
    </source>
</reference>
<dbReference type="SUPFAM" id="SSF50998">
    <property type="entry name" value="Quinoprotein alcohol dehydrogenase-like"/>
    <property type="match status" value="1"/>
</dbReference>
<keyword evidence="4" id="KW-0564">Palmitate</keyword>
<gene>
    <name evidence="4 7" type="primary">bamB</name>
    <name evidence="7" type="ORF">CF386_05230</name>
</gene>
<dbReference type="InterPro" id="IPR015943">
    <property type="entry name" value="WD40/YVTN_repeat-like_dom_sf"/>
</dbReference>
<evidence type="ECO:0000256" key="3">
    <source>
        <dbReference type="ARBA" id="ARBA00023237"/>
    </source>
</evidence>
<dbReference type="GO" id="GO:0009279">
    <property type="term" value="C:cell outer membrane"/>
    <property type="evidence" value="ECO:0007669"/>
    <property type="project" value="UniProtKB-SubCell"/>
</dbReference>
<dbReference type="NCBIfam" id="TIGR03300">
    <property type="entry name" value="assembly_YfgL"/>
    <property type="match status" value="1"/>
</dbReference>
<comment type="similarity">
    <text evidence="4">Belongs to the BamB family.</text>
</comment>
<dbReference type="PROSITE" id="PS51257">
    <property type="entry name" value="PROKAR_LIPOPROTEIN"/>
    <property type="match status" value="1"/>
</dbReference>
<sequence>MYKINARITPLFLSLSLILFGCSSEKPAHEMSPLPVVQNQFQIKNNWNNNIGDGFGKYYSQQSPVEQNGIIYVADRNGTVEAIDANSGKEIWEQELNSDSDAKLSGGISLGQNDLYIGSESAKLYSLNLKSGKVKWVIDTNSSVISKPVVYQDYVLVNTDGGNLQAFDKNNGKEIWNIKTFEPPFSLRSASSITIHDNKVFWGMSNGMVGVAELKTGNLLKQIPVGTPINQTQVGQLMDVDATPKVVGNNLYILGYNGDLNSINLSTYKFNWKIKTSSAKDFVIKGSKIIFVTSSDEVRCVDLTSGKDVWKNSQLEYRFLTSPSIFKDTLMVGDMEGYLHWININTGLIVAQKDYDSKFLVPPLDTKQGIIAFTSNGDLINEQIIN</sequence>
<dbReference type="InterPro" id="IPR018391">
    <property type="entry name" value="PQQ_b-propeller_rpt"/>
</dbReference>
<organism evidence="7 8">
    <name type="scientific">Paraphotobacterium marinum</name>
    <dbReference type="NCBI Taxonomy" id="1755811"/>
    <lineage>
        <taxon>Bacteria</taxon>
        <taxon>Pseudomonadati</taxon>
        <taxon>Pseudomonadota</taxon>
        <taxon>Gammaproteobacteria</taxon>
        <taxon>Vibrionales</taxon>
        <taxon>Vibrionaceae</taxon>
        <taxon>Paraphotobacterium</taxon>
    </lineage>
</organism>
<evidence type="ECO:0000256" key="4">
    <source>
        <dbReference type="HAMAP-Rule" id="MF_00923"/>
    </source>
</evidence>
<comment type="subcellular location">
    <subcellularLocation>
        <location evidence="4">Cell outer membrane</location>
        <topology evidence="4">Lipid-anchor</topology>
    </subcellularLocation>
</comment>
<evidence type="ECO:0000313" key="7">
    <source>
        <dbReference type="EMBL" id="ASK78448.1"/>
    </source>
</evidence>
<dbReference type="GO" id="GO:0043165">
    <property type="term" value="P:Gram-negative-bacterium-type cell outer membrane assembly"/>
    <property type="evidence" value="ECO:0007669"/>
    <property type="project" value="UniProtKB-UniRule"/>
</dbReference>
<proteinExistence type="inferred from homology"/>
<dbReference type="RefSeq" id="WP_089073356.1">
    <property type="nucleotide sequence ID" value="NZ_CBCSAM010000001.1"/>
</dbReference>
<dbReference type="AlphaFoldDB" id="A0A220VDF1"/>
<keyword evidence="4" id="KW-0449">Lipoprotein</keyword>
<dbReference type="EMBL" id="CP022355">
    <property type="protein sequence ID" value="ASK78448.1"/>
    <property type="molecule type" value="Genomic_DNA"/>
</dbReference>
<keyword evidence="8" id="KW-1185">Reference proteome</keyword>
<dbReference type="InterPro" id="IPR011047">
    <property type="entry name" value="Quinoprotein_ADH-like_sf"/>
</dbReference>
<dbReference type="Pfam" id="PF13360">
    <property type="entry name" value="PQQ_2"/>
    <property type="match status" value="1"/>
</dbReference>
<dbReference type="KEGG" id="pmai:CF386_05230"/>
<protein>
    <recommendedName>
        <fullName evidence="4">Outer membrane protein assembly factor BamB</fullName>
    </recommendedName>
</protein>
<dbReference type="GO" id="GO:0051205">
    <property type="term" value="P:protein insertion into membrane"/>
    <property type="evidence" value="ECO:0007669"/>
    <property type="project" value="UniProtKB-UniRule"/>
</dbReference>
<name>A0A220VDF1_9GAMM</name>
<dbReference type="Proteomes" id="UP000242175">
    <property type="component" value="Chromosome large"/>
</dbReference>
<comment type="subunit">
    <text evidence="4">Part of the Bam complex.</text>
</comment>
<dbReference type="OrthoDB" id="5173551at2"/>
<dbReference type="HAMAP" id="MF_00923">
    <property type="entry name" value="OM_assembly_BamB"/>
    <property type="match status" value="1"/>
</dbReference>
<keyword evidence="1 4" id="KW-0732">Signal</keyword>
<dbReference type="PANTHER" id="PTHR34512:SF30">
    <property type="entry name" value="OUTER MEMBRANE PROTEIN ASSEMBLY FACTOR BAMB"/>
    <property type="match status" value="1"/>
</dbReference>
<evidence type="ECO:0000256" key="5">
    <source>
        <dbReference type="SAM" id="SignalP"/>
    </source>
</evidence>
<dbReference type="InterPro" id="IPR002372">
    <property type="entry name" value="PQQ_rpt_dom"/>
</dbReference>
<feature type="domain" description="Pyrrolo-quinoline quinone repeat" evidence="6">
    <location>
        <begin position="76"/>
        <end position="312"/>
    </location>
</feature>
<comment type="function">
    <text evidence="4">Part of the outer membrane protein assembly complex, which is involved in assembly and insertion of beta-barrel proteins into the outer membrane.</text>
</comment>
<dbReference type="SMART" id="SM00564">
    <property type="entry name" value="PQQ"/>
    <property type="match status" value="6"/>
</dbReference>
<accession>A0A220VDF1</accession>
<evidence type="ECO:0000313" key="8">
    <source>
        <dbReference type="Proteomes" id="UP000242175"/>
    </source>
</evidence>
<evidence type="ECO:0000256" key="1">
    <source>
        <dbReference type="ARBA" id="ARBA00022729"/>
    </source>
</evidence>
<keyword evidence="2 4" id="KW-0472">Membrane</keyword>
<evidence type="ECO:0000256" key="2">
    <source>
        <dbReference type="ARBA" id="ARBA00023136"/>
    </source>
</evidence>
<dbReference type="Gene3D" id="2.130.10.10">
    <property type="entry name" value="YVTN repeat-like/Quinoprotein amine dehydrogenase"/>
    <property type="match status" value="1"/>
</dbReference>
<dbReference type="PANTHER" id="PTHR34512">
    <property type="entry name" value="CELL SURFACE PROTEIN"/>
    <property type="match status" value="1"/>
</dbReference>